<evidence type="ECO:0000313" key="5">
    <source>
        <dbReference type="Proteomes" id="UP000053319"/>
    </source>
</evidence>
<dbReference type="EMBL" id="JH719418">
    <property type="protein sequence ID" value="EJF60194.1"/>
    <property type="molecule type" value="Genomic_DNA"/>
</dbReference>
<feature type="compositionally biased region" description="Low complexity" evidence="2">
    <location>
        <begin position="729"/>
        <end position="740"/>
    </location>
</feature>
<accession>R7SVJ2</accession>
<reference evidence="4 5" key="1">
    <citation type="journal article" date="2012" name="Science">
        <title>The Paleozoic origin of enzymatic lignin decomposition reconstructed from 31 fungal genomes.</title>
        <authorList>
            <person name="Floudas D."/>
            <person name="Binder M."/>
            <person name="Riley R."/>
            <person name="Barry K."/>
            <person name="Blanchette R.A."/>
            <person name="Henrissat B."/>
            <person name="Martinez A.T."/>
            <person name="Otillar R."/>
            <person name="Spatafora J.W."/>
            <person name="Yadav J.S."/>
            <person name="Aerts A."/>
            <person name="Benoit I."/>
            <person name="Boyd A."/>
            <person name="Carlson A."/>
            <person name="Copeland A."/>
            <person name="Coutinho P.M."/>
            <person name="de Vries R.P."/>
            <person name="Ferreira P."/>
            <person name="Findley K."/>
            <person name="Foster B."/>
            <person name="Gaskell J."/>
            <person name="Glotzer D."/>
            <person name="Gorecki P."/>
            <person name="Heitman J."/>
            <person name="Hesse C."/>
            <person name="Hori C."/>
            <person name="Igarashi K."/>
            <person name="Jurgens J.A."/>
            <person name="Kallen N."/>
            <person name="Kersten P."/>
            <person name="Kohler A."/>
            <person name="Kuees U."/>
            <person name="Kumar T.K.A."/>
            <person name="Kuo A."/>
            <person name="LaButti K."/>
            <person name="Larrondo L.F."/>
            <person name="Lindquist E."/>
            <person name="Ling A."/>
            <person name="Lombard V."/>
            <person name="Lucas S."/>
            <person name="Lundell T."/>
            <person name="Martin R."/>
            <person name="McLaughlin D.J."/>
            <person name="Morgenstern I."/>
            <person name="Morin E."/>
            <person name="Murat C."/>
            <person name="Nagy L.G."/>
            <person name="Nolan M."/>
            <person name="Ohm R.A."/>
            <person name="Patyshakuliyeva A."/>
            <person name="Rokas A."/>
            <person name="Ruiz-Duenas F.J."/>
            <person name="Sabat G."/>
            <person name="Salamov A."/>
            <person name="Samejima M."/>
            <person name="Schmutz J."/>
            <person name="Slot J.C."/>
            <person name="St John F."/>
            <person name="Stenlid J."/>
            <person name="Sun H."/>
            <person name="Sun S."/>
            <person name="Syed K."/>
            <person name="Tsang A."/>
            <person name="Wiebenga A."/>
            <person name="Young D."/>
            <person name="Pisabarro A."/>
            <person name="Eastwood D.C."/>
            <person name="Martin F."/>
            <person name="Cullen D."/>
            <person name="Grigoriev I.V."/>
            <person name="Hibbett D.S."/>
        </authorList>
    </citation>
    <scope>NUCLEOTIDE SEQUENCE [LARGE SCALE GENOMIC DNA]</scope>
    <source>
        <strain evidence="4 5">LYAD-421 SS1</strain>
    </source>
</reference>
<feature type="compositionally biased region" description="Acidic residues" evidence="2">
    <location>
        <begin position="829"/>
        <end position="842"/>
    </location>
</feature>
<feature type="compositionally biased region" description="Low complexity" evidence="2">
    <location>
        <begin position="678"/>
        <end position="696"/>
    </location>
</feature>
<dbReference type="Gene3D" id="1.20.58.120">
    <property type="entry name" value="BAG domain"/>
    <property type="match status" value="1"/>
</dbReference>
<feature type="compositionally biased region" description="Low complexity" evidence="2">
    <location>
        <begin position="780"/>
        <end position="804"/>
    </location>
</feature>
<feature type="region of interest" description="Disordered" evidence="2">
    <location>
        <begin position="230"/>
        <end position="263"/>
    </location>
</feature>
<name>R7SVJ2_DICSQ</name>
<gene>
    <name evidence="4" type="ORF">DICSQDRAFT_155938</name>
</gene>
<dbReference type="Pfam" id="PF02179">
    <property type="entry name" value="BAG"/>
    <property type="match status" value="1"/>
</dbReference>
<feature type="compositionally biased region" description="Basic and acidic residues" evidence="2">
    <location>
        <begin position="520"/>
        <end position="535"/>
    </location>
</feature>
<feature type="compositionally biased region" description="Basic and acidic residues" evidence="2">
    <location>
        <begin position="386"/>
        <end position="395"/>
    </location>
</feature>
<dbReference type="SUPFAM" id="SSF63491">
    <property type="entry name" value="BAG domain"/>
    <property type="match status" value="1"/>
</dbReference>
<evidence type="ECO:0000313" key="4">
    <source>
        <dbReference type="EMBL" id="EJF60194.1"/>
    </source>
</evidence>
<dbReference type="GeneID" id="18837552"/>
<keyword evidence="1" id="KW-0175">Coiled coil</keyword>
<feature type="compositionally biased region" description="Basic and acidic residues" evidence="2">
    <location>
        <begin position="559"/>
        <end position="570"/>
    </location>
</feature>
<dbReference type="Proteomes" id="UP000053319">
    <property type="component" value="Unassembled WGS sequence"/>
</dbReference>
<dbReference type="InterPro" id="IPR036533">
    <property type="entry name" value="BAG_dom_sf"/>
</dbReference>
<evidence type="ECO:0000259" key="3">
    <source>
        <dbReference type="Pfam" id="PF02179"/>
    </source>
</evidence>
<feature type="compositionally biased region" description="Low complexity" evidence="2">
    <location>
        <begin position="600"/>
        <end position="617"/>
    </location>
</feature>
<dbReference type="OrthoDB" id="333905at2759"/>
<dbReference type="InterPro" id="IPR003103">
    <property type="entry name" value="BAG_domain"/>
</dbReference>
<dbReference type="OMA" id="ERQHYLA"/>
<feature type="region of interest" description="Disordered" evidence="2">
    <location>
        <begin position="520"/>
        <end position="740"/>
    </location>
</feature>
<dbReference type="RefSeq" id="XP_007367148.1">
    <property type="nucleotide sequence ID" value="XM_007367086.1"/>
</dbReference>
<feature type="compositionally biased region" description="Low complexity" evidence="2">
    <location>
        <begin position="341"/>
        <end position="360"/>
    </location>
</feature>
<dbReference type="HOGENOM" id="CLU_367660_0_0_1"/>
<feature type="compositionally biased region" description="Polar residues" evidence="2">
    <location>
        <begin position="805"/>
        <end position="815"/>
    </location>
</feature>
<feature type="domain" description="BAG" evidence="3">
    <location>
        <begin position="478"/>
        <end position="518"/>
    </location>
</feature>
<sequence length="860" mass="92686">MLVFTPLQSQVFVRPASFPGIYLENQYLDGAAQRAAHDYALAHARVEAIERQRELYCHRLGSHHQFRGPGHFPRRHYGRPSTDFRQGFGSSPATRPTFQPRRAPSYSLEELELAYSVWQQEERILSQQREAAAREREEVLARQREAQRQRALAEAAAREEQVRAARVARIRAQQARDQEVLHALLSQLGLAFVQAQSAQDTPRANRQQVCSIRARHLSSCGRMTHLQSLQPTVSTARPAAAAASAPSPSPAPADRKGKGKAVDVPASVPTPISTKLAHAPEHTEVPTLKEELEARIRTESDPEVQQSLVLLYSDLFDIREPSQSVAGPSGTNHASFQIPVSGPSTSSIPAPATSSVSAAPKPVDIKSTTTTAATTSQPEPLTATGRGKDETRETETEGAPLHRTPALPPAIAAKLLKFYNVRRARKLSLAEIEEVEDALRKLETTFEFPAQLDFVSDPLPSPSALGYTTNNAPVHAYEHALNQLLTRLDAVESIGDDEVRGRRREVVKEVERALEAMERRIEESRERSRERDPRRRASVSSQASDGEATVTPYNLHTTDNVDKAETEEVVKAPAEVEETRTVAPVEVNTALGSTDQVEVPEQGPSPAEAQPAAASSPLINATTDDGVLRITAGVPDSGADIDALTDDEFIHADPSSPADEIDFADGTIDQLEGAKPQSSPATAEAATAPSRASDAELSPVSTAPEDSPHTRFEVAEEDVAAPASEYAEDTTATAPLPAPALAAPEAISRVASSATDETFFTADTDSEAIPLSATDDATFFTASTATPAEPASQPMSRSASSSSAGQDTFLLSSTPLADDQPKEHRPSGGDDEELEIISTDELEAARNDSDWSDIESHSDL</sequence>
<feature type="coiled-coil region" evidence="1">
    <location>
        <begin position="108"/>
        <end position="156"/>
    </location>
</feature>
<dbReference type="AlphaFoldDB" id="R7SVJ2"/>
<protein>
    <recommendedName>
        <fullName evidence="3">BAG domain-containing protein</fullName>
    </recommendedName>
</protein>
<feature type="region of interest" description="Disordered" evidence="2">
    <location>
        <begin position="780"/>
        <end position="860"/>
    </location>
</feature>
<organism evidence="4 5">
    <name type="scientific">Dichomitus squalens (strain LYAD-421)</name>
    <name type="common">Western red white-rot fungus</name>
    <dbReference type="NCBI Taxonomy" id="732165"/>
    <lineage>
        <taxon>Eukaryota</taxon>
        <taxon>Fungi</taxon>
        <taxon>Dikarya</taxon>
        <taxon>Basidiomycota</taxon>
        <taxon>Agaricomycotina</taxon>
        <taxon>Agaricomycetes</taxon>
        <taxon>Polyporales</taxon>
        <taxon>Polyporaceae</taxon>
        <taxon>Dichomitus</taxon>
    </lineage>
</organism>
<feature type="compositionally biased region" description="Basic and acidic residues" evidence="2">
    <location>
        <begin position="843"/>
        <end position="860"/>
    </location>
</feature>
<feature type="compositionally biased region" description="Polar residues" evidence="2">
    <location>
        <begin position="322"/>
        <end position="335"/>
    </location>
</feature>
<feature type="compositionally biased region" description="Basic and acidic residues" evidence="2">
    <location>
        <begin position="819"/>
        <end position="828"/>
    </location>
</feature>
<proteinExistence type="predicted"/>
<dbReference type="GO" id="GO:0051087">
    <property type="term" value="F:protein-folding chaperone binding"/>
    <property type="evidence" value="ECO:0007669"/>
    <property type="project" value="InterPro"/>
</dbReference>
<evidence type="ECO:0000256" key="1">
    <source>
        <dbReference type="SAM" id="Coils"/>
    </source>
</evidence>
<dbReference type="KEGG" id="dsq:DICSQDRAFT_155938"/>
<evidence type="ECO:0000256" key="2">
    <source>
        <dbReference type="SAM" id="MobiDB-lite"/>
    </source>
</evidence>
<feature type="region of interest" description="Disordered" evidence="2">
    <location>
        <begin position="322"/>
        <end position="405"/>
    </location>
</feature>